<organism evidence="10 11">
    <name type="scientific">Drosophila mojavensis</name>
    <name type="common">Fruit fly</name>
    <dbReference type="NCBI Taxonomy" id="7230"/>
    <lineage>
        <taxon>Eukaryota</taxon>
        <taxon>Metazoa</taxon>
        <taxon>Ecdysozoa</taxon>
        <taxon>Arthropoda</taxon>
        <taxon>Hexapoda</taxon>
        <taxon>Insecta</taxon>
        <taxon>Pterygota</taxon>
        <taxon>Neoptera</taxon>
        <taxon>Endopterygota</taxon>
        <taxon>Diptera</taxon>
        <taxon>Brachycera</taxon>
        <taxon>Muscomorpha</taxon>
        <taxon>Ephydroidea</taxon>
        <taxon>Drosophilidae</taxon>
        <taxon>Drosophila</taxon>
    </lineage>
</organism>
<dbReference type="GO" id="GO:0004930">
    <property type="term" value="F:G protein-coupled receptor activity"/>
    <property type="evidence" value="ECO:0007669"/>
    <property type="project" value="InterPro"/>
</dbReference>
<dbReference type="PROSITE" id="PS50221">
    <property type="entry name" value="GAIN_B"/>
    <property type="match status" value="1"/>
</dbReference>
<feature type="compositionally biased region" description="Acidic residues" evidence="6">
    <location>
        <begin position="557"/>
        <end position="572"/>
    </location>
</feature>
<feature type="transmembrane region" description="Helical" evidence="7">
    <location>
        <begin position="1284"/>
        <end position="1306"/>
    </location>
</feature>
<feature type="domain" description="GAIN-B" evidence="8">
    <location>
        <begin position="880"/>
        <end position="1041"/>
    </location>
</feature>
<dbReference type="Pfam" id="PF00002">
    <property type="entry name" value="7tm_2"/>
    <property type="match status" value="1"/>
</dbReference>
<feature type="transmembrane region" description="Helical" evidence="7">
    <location>
        <begin position="1125"/>
        <end position="1153"/>
    </location>
</feature>
<keyword evidence="11" id="KW-1185">Reference proteome</keyword>
<gene>
    <name evidence="10" type="primary">Dmoj\GI26392</name>
    <name evidence="10" type="ORF">Dmoj_GI26392</name>
</gene>
<dbReference type="Proteomes" id="UP000009192">
    <property type="component" value="Unassembled WGS sequence"/>
</dbReference>
<evidence type="ECO:0000256" key="1">
    <source>
        <dbReference type="ARBA" id="ARBA00004141"/>
    </source>
</evidence>
<dbReference type="PANTHER" id="PTHR47767">
    <property type="entry name" value="ADHESION G PROTEIN-COUPLED RECEPTOR G7"/>
    <property type="match status" value="1"/>
</dbReference>
<dbReference type="EMBL" id="CH933806">
    <property type="protein sequence ID" value="KRG00715.1"/>
    <property type="molecule type" value="Genomic_DNA"/>
</dbReference>
<keyword evidence="4 7" id="KW-0472">Membrane</keyword>
<feature type="domain" description="G-protein coupled receptors family 2 profile 2" evidence="9">
    <location>
        <begin position="1057"/>
        <end position="1307"/>
    </location>
</feature>
<dbReference type="eggNOG" id="KOG3026">
    <property type="taxonomic scope" value="Eukaryota"/>
</dbReference>
<feature type="transmembrane region" description="Helical" evidence="7">
    <location>
        <begin position="1094"/>
        <end position="1113"/>
    </location>
</feature>
<proteinExistence type="predicted"/>
<feature type="transmembrane region" description="Helical" evidence="7">
    <location>
        <begin position="1059"/>
        <end position="1082"/>
    </location>
</feature>
<evidence type="ECO:0000256" key="5">
    <source>
        <dbReference type="ARBA" id="ARBA00023157"/>
    </source>
</evidence>
<dbReference type="CDD" id="cd15040">
    <property type="entry name" value="7tmB2_Adhesion"/>
    <property type="match status" value="1"/>
</dbReference>
<keyword evidence="2 7" id="KW-0812">Transmembrane</keyword>
<dbReference type="InParanoid" id="A0A0Q9WXK3"/>
<evidence type="ECO:0000313" key="11">
    <source>
        <dbReference type="Proteomes" id="UP000009192"/>
    </source>
</evidence>
<dbReference type="Gene3D" id="1.20.1070.10">
    <property type="entry name" value="Rhodopsin 7-helix transmembrane proteins"/>
    <property type="match status" value="1"/>
</dbReference>
<reference evidence="10 11" key="1">
    <citation type="journal article" date="2007" name="Nature">
        <title>Evolution of genes and genomes on the Drosophila phylogeny.</title>
        <authorList>
            <consortium name="Drosophila 12 Genomes Consortium"/>
            <person name="Clark A.G."/>
            <person name="Eisen M.B."/>
            <person name="Smith D.R."/>
            <person name="Bergman C.M."/>
            <person name="Oliver B."/>
            <person name="Markow T.A."/>
            <person name="Kaufman T.C."/>
            <person name="Kellis M."/>
            <person name="Gelbart W."/>
            <person name="Iyer V.N."/>
            <person name="Pollard D.A."/>
            <person name="Sackton T.B."/>
            <person name="Larracuente A.M."/>
            <person name="Singh N.D."/>
            <person name="Abad J.P."/>
            <person name="Abt D.N."/>
            <person name="Adryan B."/>
            <person name="Aguade M."/>
            <person name="Akashi H."/>
            <person name="Anderson W.W."/>
            <person name="Aquadro C.F."/>
            <person name="Ardell D.H."/>
            <person name="Arguello R."/>
            <person name="Artieri C.G."/>
            <person name="Barbash D.A."/>
            <person name="Barker D."/>
            <person name="Barsanti P."/>
            <person name="Batterham P."/>
            <person name="Batzoglou S."/>
            <person name="Begun D."/>
            <person name="Bhutkar A."/>
            <person name="Blanco E."/>
            <person name="Bosak S.A."/>
            <person name="Bradley R.K."/>
            <person name="Brand A.D."/>
            <person name="Brent M.R."/>
            <person name="Brooks A.N."/>
            <person name="Brown R.H."/>
            <person name="Butlin R.K."/>
            <person name="Caggese C."/>
            <person name="Calvi B.R."/>
            <person name="Bernardo de Carvalho A."/>
            <person name="Caspi A."/>
            <person name="Castrezana S."/>
            <person name="Celniker S.E."/>
            <person name="Chang J.L."/>
            <person name="Chapple C."/>
            <person name="Chatterji S."/>
            <person name="Chinwalla A."/>
            <person name="Civetta A."/>
            <person name="Clifton S.W."/>
            <person name="Comeron J.M."/>
            <person name="Costello J.C."/>
            <person name="Coyne J.A."/>
            <person name="Daub J."/>
            <person name="David R.G."/>
            <person name="Delcher A.L."/>
            <person name="Delehaunty K."/>
            <person name="Do C.B."/>
            <person name="Ebling H."/>
            <person name="Edwards K."/>
            <person name="Eickbush T."/>
            <person name="Evans J.D."/>
            <person name="Filipski A."/>
            <person name="Findeiss S."/>
            <person name="Freyhult E."/>
            <person name="Fulton L."/>
            <person name="Fulton R."/>
            <person name="Garcia A.C."/>
            <person name="Gardiner A."/>
            <person name="Garfield D.A."/>
            <person name="Garvin B.E."/>
            <person name="Gibson G."/>
            <person name="Gilbert D."/>
            <person name="Gnerre S."/>
            <person name="Godfrey J."/>
            <person name="Good R."/>
            <person name="Gotea V."/>
            <person name="Gravely B."/>
            <person name="Greenberg A.J."/>
            <person name="Griffiths-Jones S."/>
            <person name="Gross S."/>
            <person name="Guigo R."/>
            <person name="Gustafson E.A."/>
            <person name="Haerty W."/>
            <person name="Hahn M.W."/>
            <person name="Halligan D.L."/>
            <person name="Halpern A.L."/>
            <person name="Halter G.M."/>
            <person name="Han M.V."/>
            <person name="Heger A."/>
            <person name="Hillier L."/>
            <person name="Hinrichs A.S."/>
            <person name="Holmes I."/>
            <person name="Hoskins R.A."/>
            <person name="Hubisz M.J."/>
            <person name="Hultmark D."/>
            <person name="Huntley M.A."/>
            <person name="Jaffe D.B."/>
            <person name="Jagadeeshan S."/>
            <person name="Jeck W.R."/>
            <person name="Johnson J."/>
            <person name="Jones C.D."/>
            <person name="Jordan W.C."/>
            <person name="Karpen G.H."/>
            <person name="Kataoka E."/>
            <person name="Keightley P.D."/>
            <person name="Kheradpour P."/>
            <person name="Kirkness E.F."/>
            <person name="Koerich L.B."/>
            <person name="Kristiansen K."/>
            <person name="Kudrna D."/>
            <person name="Kulathinal R.J."/>
            <person name="Kumar S."/>
            <person name="Kwok R."/>
            <person name="Lander E."/>
            <person name="Langley C.H."/>
            <person name="Lapoint R."/>
            <person name="Lazzaro B.P."/>
            <person name="Lee S.J."/>
            <person name="Levesque L."/>
            <person name="Li R."/>
            <person name="Lin C.F."/>
            <person name="Lin M.F."/>
            <person name="Lindblad-Toh K."/>
            <person name="Llopart A."/>
            <person name="Long M."/>
            <person name="Low L."/>
            <person name="Lozovsky E."/>
            <person name="Lu J."/>
            <person name="Luo M."/>
            <person name="Machado C.A."/>
            <person name="Makalowski W."/>
            <person name="Marzo M."/>
            <person name="Matsuda M."/>
            <person name="Matzkin L."/>
            <person name="McAllister B."/>
            <person name="McBride C.S."/>
            <person name="McKernan B."/>
            <person name="McKernan K."/>
            <person name="Mendez-Lago M."/>
            <person name="Minx P."/>
            <person name="Mollenhauer M.U."/>
            <person name="Montooth K."/>
            <person name="Mount S.M."/>
            <person name="Mu X."/>
            <person name="Myers E."/>
            <person name="Negre B."/>
            <person name="Newfeld S."/>
            <person name="Nielsen R."/>
            <person name="Noor M.A."/>
            <person name="O'Grady P."/>
            <person name="Pachter L."/>
            <person name="Papaceit M."/>
            <person name="Parisi M.J."/>
            <person name="Parisi M."/>
            <person name="Parts L."/>
            <person name="Pedersen J.S."/>
            <person name="Pesole G."/>
            <person name="Phillippy A.M."/>
            <person name="Ponting C.P."/>
            <person name="Pop M."/>
            <person name="Porcelli D."/>
            <person name="Powell J.R."/>
            <person name="Prohaska S."/>
            <person name="Pruitt K."/>
            <person name="Puig M."/>
            <person name="Quesneville H."/>
            <person name="Ram K.R."/>
            <person name="Rand D."/>
            <person name="Rasmussen M.D."/>
            <person name="Reed L.K."/>
            <person name="Reenan R."/>
            <person name="Reily A."/>
            <person name="Remington K.A."/>
            <person name="Rieger T.T."/>
            <person name="Ritchie M.G."/>
            <person name="Robin C."/>
            <person name="Rogers Y.H."/>
            <person name="Rohde C."/>
            <person name="Rozas J."/>
            <person name="Rubenfield M.J."/>
            <person name="Ruiz A."/>
            <person name="Russo S."/>
            <person name="Salzberg S.L."/>
            <person name="Sanchez-Gracia A."/>
            <person name="Saranga D.J."/>
            <person name="Sato H."/>
            <person name="Schaeffer S.W."/>
            <person name="Schatz M.C."/>
            <person name="Schlenke T."/>
            <person name="Schwartz R."/>
            <person name="Segarra C."/>
            <person name="Singh R.S."/>
            <person name="Sirot L."/>
            <person name="Sirota M."/>
            <person name="Sisneros N.B."/>
            <person name="Smith C.D."/>
            <person name="Smith T.F."/>
            <person name="Spieth J."/>
            <person name="Stage D.E."/>
            <person name="Stark A."/>
            <person name="Stephan W."/>
            <person name="Strausberg R.L."/>
            <person name="Strempel S."/>
            <person name="Sturgill D."/>
            <person name="Sutton G."/>
            <person name="Sutton G.G."/>
            <person name="Tao W."/>
            <person name="Teichmann S."/>
            <person name="Tobari Y.N."/>
            <person name="Tomimura Y."/>
            <person name="Tsolas J.M."/>
            <person name="Valente V.L."/>
            <person name="Venter E."/>
            <person name="Venter J.C."/>
            <person name="Vicario S."/>
            <person name="Vieira F.G."/>
            <person name="Vilella A.J."/>
            <person name="Villasante A."/>
            <person name="Walenz B."/>
            <person name="Wang J."/>
            <person name="Wasserman M."/>
            <person name="Watts T."/>
            <person name="Wilson D."/>
            <person name="Wilson R.K."/>
            <person name="Wing R.A."/>
            <person name="Wolfner M.F."/>
            <person name="Wong A."/>
            <person name="Wong G.K."/>
            <person name="Wu C.I."/>
            <person name="Wu G."/>
            <person name="Yamamoto D."/>
            <person name="Yang H.P."/>
            <person name="Yang S.P."/>
            <person name="Yorke J.A."/>
            <person name="Yoshida K."/>
            <person name="Zdobnov E."/>
            <person name="Zhang P."/>
            <person name="Zhang Y."/>
            <person name="Zimin A.V."/>
            <person name="Baldwin J."/>
            <person name="Abdouelleil A."/>
            <person name="Abdulkadir J."/>
            <person name="Abebe A."/>
            <person name="Abera B."/>
            <person name="Abreu J."/>
            <person name="Acer S.C."/>
            <person name="Aftuck L."/>
            <person name="Alexander A."/>
            <person name="An P."/>
            <person name="Anderson E."/>
            <person name="Anderson S."/>
            <person name="Arachi H."/>
            <person name="Azer M."/>
            <person name="Bachantsang P."/>
            <person name="Barry A."/>
            <person name="Bayul T."/>
            <person name="Berlin A."/>
            <person name="Bessette D."/>
            <person name="Bloom T."/>
            <person name="Blye J."/>
            <person name="Boguslavskiy L."/>
            <person name="Bonnet C."/>
            <person name="Boukhgalter B."/>
            <person name="Bourzgui I."/>
            <person name="Brown A."/>
            <person name="Cahill P."/>
            <person name="Channer S."/>
            <person name="Cheshatsang Y."/>
            <person name="Chuda L."/>
            <person name="Citroen M."/>
            <person name="Collymore A."/>
            <person name="Cooke P."/>
            <person name="Costello M."/>
            <person name="D'Aco K."/>
            <person name="Daza R."/>
            <person name="De Haan G."/>
            <person name="DeGray S."/>
            <person name="DeMaso C."/>
            <person name="Dhargay N."/>
            <person name="Dooley K."/>
            <person name="Dooley E."/>
            <person name="Doricent M."/>
            <person name="Dorje P."/>
            <person name="Dorjee K."/>
            <person name="Dupes A."/>
            <person name="Elong R."/>
            <person name="Falk J."/>
            <person name="Farina A."/>
            <person name="Faro S."/>
            <person name="Ferguson D."/>
            <person name="Fisher S."/>
            <person name="Foley C.D."/>
            <person name="Franke A."/>
            <person name="Friedrich D."/>
            <person name="Gadbois L."/>
            <person name="Gearin G."/>
            <person name="Gearin C.R."/>
            <person name="Giannoukos G."/>
            <person name="Goode T."/>
            <person name="Graham J."/>
            <person name="Grandbois E."/>
            <person name="Grewal S."/>
            <person name="Gyaltsen K."/>
            <person name="Hafez N."/>
            <person name="Hagos B."/>
            <person name="Hall J."/>
            <person name="Henson C."/>
            <person name="Hollinger A."/>
            <person name="Honan T."/>
            <person name="Huard M.D."/>
            <person name="Hughes L."/>
            <person name="Hurhula B."/>
            <person name="Husby M.E."/>
            <person name="Kamat A."/>
            <person name="Kanga B."/>
            <person name="Kashin S."/>
            <person name="Khazanovich D."/>
            <person name="Kisner P."/>
            <person name="Lance K."/>
            <person name="Lara M."/>
            <person name="Lee W."/>
            <person name="Lennon N."/>
            <person name="Letendre F."/>
            <person name="LeVine R."/>
            <person name="Lipovsky A."/>
            <person name="Liu X."/>
            <person name="Liu J."/>
            <person name="Liu S."/>
            <person name="Lokyitsang T."/>
            <person name="Lokyitsang Y."/>
            <person name="Lubonja R."/>
            <person name="Lui A."/>
            <person name="MacDonald P."/>
            <person name="Magnisalis V."/>
            <person name="Maru K."/>
            <person name="Matthews C."/>
            <person name="McCusker W."/>
            <person name="McDonough S."/>
            <person name="Mehta T."/>
            <person name="Meldrim J."/>
            <person name="Meneus L."/>
            <person name="Mihai O."/>
            <person name="Mihalev A."/>
            <person name="Mihova T."/>
            <person name="Mittelman R."/>
            <person name="Mlenga V."/>
            <person name="Montmayeur A."/>
            <person name="Mulrain L."/>
            <person name="Navidi A."/>
            <person name="Naylor J."/>
            <person name="Negash T."/>
            <person name="Nguyen T."/>
            <person name="Nguyen N."/>
            <person name="Nicol R."/>
            <person name="Norbu C."/>
            <person name="Norbu N."/>
            <person name="Novod N."/>
            <person name="O'Neill B."/>
            <person name="Osman S."/>
            <person name="Markiewicz E."/>
            <person name="Oyono O.L."/>
            <person name="Patti C."/>
            <person name="Phunkhang P."/>
            <person name="Pierre F."/>
            <person name="Priest M."/>
            <person name="Raghuraman S."/>
            <person name="Rege F."/>
            <person name="Reyes R."/>
            <person name="Rise C."/>
            <person name="Rogov P."/>
            <person name="Ross K."/>
            <person name="Ryan E."/>
            <person name="Settipalli S."/>
            <person name="Shea T."/>
            <person name="Sherpa N."/>
            <person name="Shi L."/>
            <person name="Shih D."/>
            <person name="Sparrow T."/>
            <person name="Spaulding J."/>
            <person name="Stalker J."/>
            <person name="Stange-Thomann N."/>
            <person name="Stavropoulos S."/>
            <person name="Stone C."/>
            <person name="Strader C."/>
            <person name="Tesfaye S."/>
            <person name="Thomson T."/>
            <person name="Thoulutsang Y."/>
            <person name="Thoulutsang D."/>
            <person name="Topham K."/>
            <person name="Topping I."/>
            <person name="Tsamla T."/>
            <person name="Vassiliev H."/>
            <person name="Vo A."/>
            <person name="Wangchuk T."/>
            <person name="Wangdi T."/>
            <person name="Weiand M."/>
            <person name="Wilkinson J."/>
            <person name="Wilson A."/>
            <person name="Yadav S."/>
            <person name="Young G."/>
            <person name="Yu Q."/>
            <person name="Zembek L."/>
            <person name="Zhong D."/>
            <person name="Zimmer A."/>
            <person name="Zwirko Z."/>
            <person name="Jaffe D.B."/>
            <person name="Alvarez P."/>
            <person name="Brockman W."/>
            <person name="Butler J."/>
            <person name="Chin C."/>
            <person name="Gnerre S."/>
            <person name="Grabherr M."/>
            <person name="Kleber M."/>
            <person name="Mauceli E."/>
            <person name="MacCallum I."/>
        </authorList>
    </citation>
    <scope>NUCLEOTIDE SEQUENCE [LARGE SCALE GENOMIC DNA]</scope>
    <source>
        <strain evidence="11">Tucson 15081-1352.22</strain>
    </source>
</reference>
<dbReference type="InterPro" id="IPR053066">
    <property type="entry name" value="ADGR_G7"/>
</dbReference>
<feature type="region of interest" description="Disordered" evidence="6">
    <location>
        <begin position="554"/>
        <end position="576"/>
    </location>
</feature>
<protein>
    <submittedName>
        <fullName evidence="10">Uncharacterized protein, isoform B</fullName>
    </submittedName>
</protein>
<dbReference type="GO" id="GO:0007166">
    <property type="term" value="P:cell surface receptor signaling pathway"/>
    <property type="evidence" value="ECO:0007669"/>
    <property type="project" value="InterPro"/>
</dbReference>
<evidence type="ECO:0000256" key="7">
    <source>
        <dbReference type="SAM" id="Phobius"/>
    </source>
</evidence>
<feature type="transmembrane region" description="Helical" evidence="7">
    <location>
        <begin position="1174"/>
        <end position="1192"/>
    </location>
</feature>
<evidence type="ECO:0000256" key="2">
    <source>
        <dbReference type="ARBA" id="ARBA00022692"/>
    </source>
</evidence>
<dbReference type="InterPro" id="IPR017981">
    <property type="entry name" value="GPCR_2-like_7TM"/>
</dbReference>
<dbReference type="GO" id="GO:0016020">
    <property type="term" value="C:membrane"/>
    <property type="evidence" value="ECO:0007669"/>
    <property type="project" value="UniProtKB-SubCell"/>
</dbReference>
<name>A0A0Q9WXK3_DROMO</name>
<evidence type="ECO:0000313" key="10">
    <source>
        <dbReference type="EMBL" id="KRG00715.1"/>
    </source>
</evidence>
<dbReference type="InterPro" id="IPR046338">
    <property type="entry name" value="GAIN_dom_sf"/>
</dbReference>
<keyword evidence="3 7" id="KW-1133">Transmembrane helix</keyword>
<feature type="transmembrane region" description="Helical" evidence="7">
    <location>
        <begin position="1212"/>
        <end position="1237"/>
    </location>
</feature>
<evidence type="ECO:0000256" key="6">
    <source>
        <dbReference type="SAM" id="MobiDB-lite"/>
    </source>
</evidence>
<dbReference type="SUPFAM" id="SSF81321">
    <property type="entry name" value="Family A G protein-coupled receptor-like"/>
    <property type="match status" value="1"/>
</dbReference>
<dbReference type="InterPro" id="IPR000832">
    <property type="entry name" value="GPCR_2_secretin-like"/>
</dbReference>
<dbReference type="OrthoDB" id="10037534at2759"/>
<dbReference type="eggNOG" id="KOG4193">
    <property type="taxonomic scope" value="Eukaryota"/>
</dbReference>
<evidence type="ECO:0000259" key="9">
    <source>
        <dbReference type="PROSITE" id="PS50261"/>
    </source>
</evidence>
<comment type="subcellular location">
    <subcellularLocation>
        <location evidence="1">Membrane</location>
        <topology evidence="1">Multi-pass membrane protein</topology>
    </subcellularLocation>
</comment>
<evidence type="ECO:0000259" key="8">
    <source>
        <dbReference type="PROSITE" id="PS50221"/>
    </source>
</evidence>
<keyword evidence="5" id="KW-1015">Disulfide bond</keyword>
<accession>A0A0Q9WXK3</accession>
<evidence type="ECO:0000256" key="3">
    <source>
        <dbReference type="ARBA" id="ARBA00022989"/>
    </source>
</evidence>
<dbReference type="InterPro" id="IPR057244">
    <property type="entry name" value="GAIN_B"/>
</dbReference>
<dbReference type="PROSITE" id="PS50261">
    <property type="entry name" value="G_PROTEIN_RECEP_F2_4"/>
    <property type="match status" value="1"/>
</dbReference>
<feature type="transmembrane region" description="Helical" evidence="7">
    <location>
        <begin position="1258"/>
        <end position="1278"/>
    </location>
</feature>
<dbReference type="Gene3D" id="2.60.220.50">
    <property type="match status" value="1"/>
</dbReference>
<evidence type="ECO:0000256" key="4">
    <source>
        <dbReference type="ARBA" id="ARBA00023136"/>
    </source>
</evidence>
<dbReference type="PANTHER" id="PTHR47767:SF1">
    <property type="entry name" value="ADHESION G PROTEIN-COUPLED RECEPTOR G7"/>
    <property type="match status" value="1"/>
</dbReference>
<dbReference type="FunFam" id="1.20.1070.10:FF:000290">
    <property type="entry name" value="GG11888"/>
    <property type="match status" value="1"/>
</dbReference>
<sequence>MLKINRKVLCASIDAFWLLKMPKRFVLLLLVCLHISCTLTKKVQKCEDNISETSEGTAYWKFRGTRYTTSEDFLCWKESGEVLVRECNTATGQWVPETVVCNQRERHQTYCPEDLVEIRDQDGDVLCLKVSSKPQKYDDSFCQGADLIFPHKLSEHAAVSFTKFLNESKLTEYWLPVQRESSYLPFKIRLPGEQWGEVVDDKTNILDFRSDKKCMSIRYSPQGQNKNRKIPKTDFSQKITGCDELLHAICVFEGDLTTSSGCPKGQGALSYRPSECYGVEWQNLSNNPQDEIRINEYFRKRNTLRLVLKHLPKEQKKEFFQVGNFADRFNEEYAITMNKDEVVRVVHLENNLKFPFLYKRQITTQANPVQLMLKFDAALQELILVVYNGEYLWRINEDDDGVRCFSNADYELQRTAKIDLIWENKDRTKSIFKVKLVGEGPGEYWCEGHTIFDFHLVTSPRVVAEKERRGHSFAVRLNVNCTVNNKNIYENLCRNINKNSKILAKNVLAELRRKSKEFSRDLVIHNARIMRIEKITAQDMECWVHLTASLKNSAVDNSEEESSEENDSSENDDQVRHDTSVRMTVWNLLKEAISAYTHCKNTVVVRSTEYCFPDTFRLDNDETYQWKQAEIGQVGTLSKLCLQSNGMPYTRKCNGNFIEGAYWEALNENPVCEAHKTDLKVTKTLYNLSSSKKLKTSPEKMVKQVKNILQDNAKKFIPVDIHFAANIVQVSVRNLDNYILSLTTNTTTIEEQIRAYTAFKETTQDLIHIYNYLIDVKEKTLKMSAKLNSTNKLLEAFENALSAQSVLPDLRGIGNSNELESSSDFEVLDYDDIGVSVKISPNLLYFILNPLIANISGIAMFKNNNDTELPYSLKGAFRNEHYRFLQSNHQIEDFINEPDLQFATYVPENLLSQLDTILNANNITEITNTIVVIKVYSNDKLFQSQANQTAQSALGRVVSISLPGHSTQLPEDLPIAFRNWQSDSLKHNTTTDMCSYWNFESWASDGIRQESNRSDISSDIVLCQVSHLTPFAYLVGFNFTVEESDEANVRPNHGQALDIITVTGCTLSLLGISGIFITAAIFSSWRQKPSSKVLLQLSAAIALQMIILCFINTEEYSLHLIINKIIPSCVAIGALLHYSVLVQFFWMILIAYLQFKRYVQVFGGGRPNRFFMKATIFCWGVPLIPVVLVAVLDHDSFSKGPICYPSGYALYFGIIMPISIIIIANFIIFCLIIYNILASSTLPIRRNDTPVLIYQIRLSVLLFFLLGFTWCFGILSSIKAGIVFSYLFSLTATLQGFVIFLYFIILDPVTRRMWCKFVCQLCSNDKSFLQSSSSDKDTTQTY</sequence>